<evidence type="ECO:0000256" key="3">
    <source>
        <dbReference type="ARBA" id="ARBA00022516"/>
    </source>
</evidence>
<evidence type="ECO:0000259" key="15">
    <source>
        <dbReference type="PROSITE" id="PS50035"/>
    </source>
</evidence>
<evidence type="ECO:0000256" key="10">
    <source>
        <dbReference type="ARBA" id="ARBA00023209"/>
    </source>
</evidence>
<feature type="transmembrane region" description="Helical" evidence="14">
    <location>
        <begin position="672"/>
        <end position="693"/>
    </location>
</feature>
<keyword evidence="7 14" id="KW-1133">Transmembrane helix</keyword>
<dbReference type="SMART" id="SM00155">
    <property type="entry name" value="PLDc"/>
    <property type="match status" value="2"/>
</dbReference>
<gene>
    <name evidence="12" type="primary">clsB</name>
    <name evidence="16" type="ORF">GCM10023144_14570</name>
</gene>
<dbReference type="EMBL" id="BAABFO010000005">
    <property type="protein sequence ID" value="GAA4328606.1"/>
    <property type="molecule type" value="Genomic_DNA"/>
</dbReference>
<keyword evidence="10 12" id="KW-0594">Phospholipid biosynthesis</keyword>
<sequence>MSARASSWIPGNRFTLLENGEEFFPRVFEAIGQAQREVLLETFILFEDKVGRRLQQELLAAARRGVRVSVLVDGYGSCDLSDPFVAALAEAGVQLHVFDPRPRLLGMRTNVFRRMHRKLLVVDGEVAFIGGINFSADHLADFGPRAKQDYAVEARGPIVAVIHAFCLRVFDGPPPRRGARRGSQPDASAGPAPAGGAQALFVIRDNERHRTDIEQHYRIAIRAARHELIIANAYFFPGYRLLRDLRRAARRGVKVTLILQGEPDMPIVKTGARLLHDYLLDAGVRIFEYCERPLHGKVALADDDWATVGSSNLDPLSLSLNLEANVVIRDRDFNRQLRERLQALIANHCTEVRPERVRRSRVWRATVGVAVFHCLRRFPAWAGWLPAHTPRLATVPPPAQAEAETADTEPSPVEREQAAAGNGSPERAKAASAVASATSAESTAAAAPAPAHSTGPPILEPGADTKGARGGRWRGWVKHGLSAAFLLLVAALVVNRVRTIDWEQVGQAVQAYRAPTLAAAAAVAAASYLLFSAFDLLGRAYTRHTLSRMQVMLVALISYAFTLNLGVIVGGLGFRFRLYTRFGLDPGTVGRVYALSVLSNWLGFLLLAGAMFASGQVELPPGWHIRPAAMQAAGVLLMAVAAAYVALCASARRRNWVLRGHRFELPGTRMALTQLTMAVCNWMLMAFMIHLLLHRQAPLAAVTGTLMVSAIAGVLAHVPAGLGVTEAVFVALLGDQVPVHEILAALLAYRALYYLFPLALAAVLYGAAELRAARRRRAAQARVDPPARQCPAPGGARM</sequence>
<dbReference type="HAMAP" id="MF_01917">
    <property type="entry name" value="Cardiolipin_synth_ClsB"/>
    <property type="match status" value="1"/>
</dbReference>
<dbReference type="PANTHER" id="PTHR21248:SF23">
    <property type="entry name" value="CARDIOLIPIN SYNTHASE B"/>
    <property type="match status" value="1"/>
</dbReference>
<evidence type="ECO:0000256" key="9">
    <source>
        <dbReference type="ARBA" id="ARBA00023136"/>
    </source>
</evidence>
<feature type="transmembrane region" description="Helical" evidence="14">
    <location>
        <begin position="517"/>
        <end position="537"/>
    </location>
</feature>
<keyword evidence="3 12" id="KW-0444">Lipid biosynthesis</keyword>
<feature type="transmembrane region" description="Helical" evidence="14">
    <location>
        <begin position="549"/>
        <end position="572"/>
    </location>
</feature>
<feature type="transmembrane region" description="Helical" evidence="14">
    <location>
        <begin position="476"/>
        <end position="497"/>
    </location>
</feature>
<keyword evidence="9 12" id="KW-0472">Membrane</keyword>
<dbReference type="InterPro" id="IPR001736">
    <property type="entry name" value="PLipase_D/transphosphatidylase"/>
</dbReference>
<evidence type="ECO:0000256" key="6">
    <source>
        <dbReference type="ARBA" id="ARBA00022737"/>
    </source>
</evidence>
<evidence type="ECO:0000256" key="4">
    <source>
        <dbReference type="ARBA" id="ARBA00022679"/>
    </source>
</evidence>
<dbReference type="Proteomes" id="UP001501671">
    <property type="component" value="Unassembled WGS sequence"/>
</dbReference>
<dbReference type="CDD" id="cd09159">
    <property type="entry name" value="PLDc_ybhO_like_2"/>
    <property type="match status" value="1"/>
</dbReference>
<dbReference type="PANTHER" id="PTHR21248">
    <property type="entry name" value="CARDIOLIPIN SYNTHASE"/>
    <property type="match status" value="1"/>
</dbReference>
<evidence type="ECO:0000256" key="2">
    <source>
        <dbReference type="ARBA" id="ARBA00022475"/>
    </source>
</evidence>
<keyword evidence="2 12" id="KW-1003">Cell membrane</keyword>
<reference evidence="17" key="1">
    <citation type="journal article" date="2019" name="Int. J. Syst. Evol. Microbiol.">
        <title>The Global Catalogue of Microorganisms (GCM) 10K type strain sequencing project: providing services to taxonomists for standard genome sequencing and annotation.</title>
        <authorList>
            <consortium name="The Broad Institute Genomics Platform"/>
            <consortium name="The Broad Institute Genome Sequencing Center for Infectious Disease"/>
            <person name="Wu L."/>
            <person name="Ma J."/>
        </authorList>
    </citation>
    <scope>NUCLEOTIDE SEQUENCE [LARGE SCALE GENOMIC DNA]</scope>
    <source>
        <strain evidence="17">JCM 17666</strain>
    </source>
</reference>
<comment type="similarity">
    <text evidence="12">Belongs to the phospholipase D family. Cardiolipin synthase subfamily. ClsB sub-subfamily.</text>
</comment>
<comment type="subcellular location">
    <subcellularLocation>
        <location evidence="1">Cell membrane</location>
        <topology evidence="1">Multi-pass membrane protein</topology>
    </subcellularLocation>
    <subcellularLocation>
        <location evidence="12">Cell membrane</location>
        <topology evidence="12">Peripheral membrane protein</topology>
    </subcellularLocation>
</comment>
<evidence type="ECO:0000256" key="11">
    <source>
        <dbReference type="ARBA" id="ARBA00023264"/>
    </source>
</evidence>
<proteinExistence type="inferred from homology"/>
<dbReference type="InterPro" id="IPR022791">
    <property type="entry name" value="L-PG_synthase/AglD"/>
</dbReference>
<feature type="active site" evidence="12">
    <location>
        <position position="116"/>
    </location>
</feature>
<feature type="active site" evidence="12">
    <location>
        <position position="302"/>
    </location>
</feature>
<feature type="domain" description="PLD phosphodiesterase" evidence="15">
    <location>
        <begin position="111"/>
        <end position="138"/>
    </location>
</feature>
<evidence type="ECO:0000313" key="16">
    <source>
        <dbReference type="EMBL" id="GAA4328606.1"/>
    </source>
</evidence>
<feature type="active site" evidence="12">
    <location>
        <position position="297"/>
    </location>
</feature>
<name>A0ABP8GQP0_9BURK</name>
<dbReference type="InterPro" id="IPR025202">
    <property type="entry name" value="PLD-like_dom"/>
</dbReference>
<accession>A0ABP8GQP0</accession>
<evidence type="ECO:0000256" key="14">
    <source>
        <dbReference type="SAM" id="Phobius"/>
    </source>
</evidence>
<evidence type="ECO:0000256" key="13">
    <source>
        <dbReference type="SAM" id="MobiDB-lite"/>
    </source>
</evidence>
<evidence type="ECO:0000256" key="8">
    <source>
        <dbReference type="ARBA" id="ARBA00023098"/>
    </source>
</evidence>
<evidence type="ECO:0000256" key="7">
    <source>
        <dbReference type="ARBA" id="ARBA00022989"/>
    </source>
</evidence>
<dbReference type="Pfam" id="PF03706">
    <property type="entry name" value="LPG_synthase_TM"/>
    <property type="match status" value="1"/>
</dbReference>
<evidence type="ECO:0000256" key="1">
    <source>
        <dbReference type="ARBA" id="ARBA00004651"/>
    </source>
</evidence>
<comment type="function">
    <text evidence="12">Catalyzes the phosphatidyl group transfer from one phosphatidylglycerol molecule to another to form cardiolipin (CL) (diphosphatidylglycerol) and glycerol.</text>
</comment>
<dbReference type="Gene3D" id="3.30.870.10">
    <property type="entry name" value="Endonuclease Chain A"/>
    <property type="match status" value="2"/>
</dbReference>
<feature type="compositionally biased region" description="Low complexity" evidence="13">
    <location>
        <begin position="430"/>
        <end position="457"/>
    </location>
</feature>
<dbReference type="SUPFAM" id="SSF56024">
    <property type="entry name" value="Phospholipase D/nuclease"/>
    <property type="match status" value="2"/>
</dbReference>
<feature type="transmembrane region" description="Helical" evidence="14">
    <location>
        <begin position="592"/>
        <end position="613"/>
    </location>
</feature>
<keyword evidence="8 12" id="KW-0443">Lipid metabolism</keyword>
<feature type="transmembrane region" description="Helical" evidence="14">
    <location>
        <begin position="742"/>
        <end position="767"/>
    </location>
</feature>
<feature type="domain" description="PLD phosphodiesterase" evidence="15">
    <location>
        <begin position="290"/>
        <end position="317"/>
    </location>
</feature>
<keyword evidence="11 12" id="KW-1208">Phospholipid metabolism</keyword>
<comment type="catalytic activity">
    <reaction evidence="12">
        <text>2 a 1,2-diacyl-sn-glycero-3-phospho-(1'-sn-glycerol) = a cardiolipin + glycerol</text>
        <dbReference type="Rhea" id="RHEA:31451"/>
        <dbReference type="ChEBI" id="CHEBI:17754"/>
        <dbReference type="ChEBI" id="CHEBI:62237"/>
        <dbReference type="ChEBI" id="CHEBI:64716"/>
    </reaction>
</comment>
<evidence type="ECO:0000313" key="17">
    <source>
        <dbReference type="Proteomes" id="UP001501671"/>
    </source>
</evidence>
<evidence type="ECO:0000256" key="5">
    <source>
        <dbReference type="ARBA" id="ARBA00022692"/>
    </source>
</evidence>
<dbReference type="Pfam" id="PF13091">
    <property type="entry name" value="PLDc_2"/>
    <property type="match status" value="2"/>
</dbReference>
<evidence type="ECO:0000256" key="12">
    <source>
        <dbReference type="HAMAP-Rule" id="MF_01917"/>
    </source>
</evidence>
<feature type="transmembrane region" description="Helical" evidence="14">
    <location>
        <begin position="700"/>
        <end position="722"/>
    </location>
</feature>
<dbReference type="CDD" id="cd09110">
    <property type="entry name" value="PLDc_CLS_1"/>
    <property type="match status" value="1"/>
</dbReference>
<dbReference type="InterPro" id="IPR030872">
    <property type="entry name" value="Cardiolipin_synth_ClsB"/>
</dbReference>
<feature type="transmembrane region" description="Helical" evidence="14">
    <location>
        <begin position="633"/>
        <end position="652"/>
    </location>
</feature>
<feature type="active site" evidence="12">
    <location>
        <position position="118"/>
    </location>
</feature>
<feature type="region of interest" description="Disordered" evidence="13">
    <location>
        <begin position="393"/>
        <end position="466"/>
    </location>
</feature>
<dbReference type="EC" id="2.7.8.-" evidence="12"/>
<feature type="active site" evidence="12">
    <location>
        <position position="123"/>
    </location>
</feature>
<keyword evidence="6" id="KW-0677">Repeat</keyword>
<dbReference type="PROSITE" id="PS50035">
    <property type="entry name" value="PLD"/>
    <property type="match status" value="2"/>
</dbReference>
<keyword evidence="4 12" id="KW-0808">Transferase</keyword>
<keyword evidence="17" id="KW-1185">Reference proteome</keyword>
<feature type="active site" evidence="12">
    <location>
        <position position="295"/>
    </location>
</feature>
<organism evidence="16 17">
    <name type="scientific">Pigmentiphaga soli</name>
    <dbReference type="NCBI Taxonomy" id="1007095"/>
    <lineage>
        <taxon>Bacteria</taxon>
        <taxon>Pseudomonadati</taxon>
        <taxon>Pseudomonadota</taxon>
        <taxon>Betaproteobacteria</taxon>
        <taxon>Burkholderiales</taxon>
        <taxon>Alcaligenaceae</taxon>
        <taxon>Pigmentiphaga</taxon>
    </lineage>
</organism>
<protein>
    <recommendedName>
        <fullName evidence="12">Cardiolipin synthase B</fullName>
        <shortName evidence="12">CL synthase</shortName>
        <ecNumber evidence="12">2.7.8.-</ecNumber>
    </recommendedName>
</protein>
<comment type="caution">
    <text evidence="16">The sequence shown here is derived from an EMBL/GenBank/DDBJ whole genome shotgun (WGS) entry which is preliminary data.</text>
</comment>
<dbReference type="NCBIfam" id="NF008427">
    <property type="entry name" value="PRK11263.1"/>
    <property type="match status" value="1"/>
</dbReference>
<keyword evidence="5 14" id="KW-0812">Transmembrane</keyword>